<keyword evidence="2" id="KW-1185">Reference proteome</keyword>
<evidence type="ECO:0000313" key="2">
    <source>
        <dbReference type="Proteomes" id="UP000005206"/>
    </source>
</evidence>
<protein>
    <recommendedName>
        <fullName evidence="3">F-box domain-containing protein</fullName>
    </recommendedName>
</protein>
<organism evidence="1 2">
    <name type="scientific">Fusarium vanettenii (strain ATCC MYA-4622 / CBS 123669 / FGSC 9596 / NRRL 45880 / 77-13-4)</name>
    <name type="common">Fusarium solani subsp. pisi</name>
    <dbReference type="NCBI Taxonomy" id="660122"/>
    <lineage>
        <taxon>Eukaryota</taxon>
        <taxon>Fungi</taxon>
        <taxon>Dikarya</taxon>
        <taxon>Ascomycota</taxon>
        <taxon>Pezizomycotina</taxon>
        <taxon>Sordariomycetes</taxon>
        <taxon>Hypocreomycetidae</taxon>
        <taxon>Hypocreales</taxon>
        <taxon>Nectriaceae</taxon>
        <taxon>Fusarium</taxon>
        <taxon>Fusarium solani species complex</taxon>
        <taxon>Fusarium vanettenii</taxon>
    </lineage>
</organism>
<dbReference type="RefSeq" id="XP_003044080.1">
    <property type="nucleotide sequence ID" value="XM_003044034.1"/>
</dbReference>
<dbReference type="GeneID" id="9670301"/>
<dbReference type="AlphaFoldDB" id="C7ZCH1"/>
<name>C7ZCH1_FUSV7</name>
<reference evidence="1 2" key="1">
    <citation type="journal article" date="2009" name="PLoS Genet.">
        <title>The genome of Nectria haematococca: contribution of supernumerary chromosomes to gene expansion.</title>
        <authorList>
            <person name="Coleman J.J."/>
            <person name="Rounsley S.D."/>
            <person name="Rodriguez-Carres M."/>
            <person name="Kuo A."/>
            <person name="Wasmann C.C."/>
            <person name="Grimwood J."/>
            <person name="Schmutz J."/>
            <person name="Taga M."/>
            <person name="White G.J."/>
            <person name="Zhou S."/>
            <person name="Schwartz D.C."/>
            <person name="Freitag M."/>
            <person name="Ma L.J."/>
            <person name="Danchin E.G."/>
            <person name="Henrissat B."/>
            <person name="Coutinho P.M."/>
            <person name="Nelson D.R."/>
            <person name="Straney D."/>
            <person name="Napoli C.A."/>
            <person name="Barker B.M."/>
            <person name="Gribskov M."/>
            <person name="Rep M."/>
            <person name="Kroken S."/>
            <person name="Molnar I."/>
            <person name="Rensing C."/>
            <person name="Kennell J.C."/>
            <person name="Zamora J."/>
            <person name="Farman M.L."/>
            <person name="Selker E.U."/>
            <person name="Salamov A."/>
            <person name="Shapiro H."/>
            <person name="Pangilinan J."/>
            <person name="Lindquist E."/>
            <person name="Lamers C."/>
            <person name="Grigoriev I.V."/>
            <person name="Geiser D.M."/>
            <person name="Covert S.F."/>
            <person name="Temporini E."/>
            <person name="Vanetten H.D."/>
        </authorList>
    </citation>
    <scope>NUCLEOTIDE SEQUENCE [LARGE SCALE GENOMIC DNA]</scope>
    <source>
        <strain evidence="2">ATCC MYA-4622 / CBS 123669 / FGSC 9596 / NRRL 45880 / 77-13-4</strain>
    </source>
</reference>
<feature type="non-terminal residue" evidence="1">
    <location>
        <position position="237"/>
    </location>
</feature>
<feature type="non-terminal residue" evidence="1">
    <location>
        <position position="1"/>
    </location>
</feature>
<accession>C7ZCH1</accession>
<dbReference type="InParanoid" id="C7ZCH1"/>
<gene>
    <name evidence="1" type="ORF">NECHADRAFT_28177</name>
</gene>
<dbReference type="Proteomes" id="UP000005206">
    <property type="component" value="Chromosome 2"/>
</dbReference>
<dbReference type="VEuPathDB" id="FungiDB:NECHADRAFT_28177"/>
<dbReference type="HOGENOM" id="CLU_086727_0_0_1"/>
<proteinExistence type="predicted"/>
<sequence>WGFLPAEIQHMILDLLNQHKSRGCYAAVSKEWQTIFEAKNFSHLKISQHDLQQFAKVAKPRWRKQLIKSIWLNIELQSYNCYLCGWAESSSWQRKNKFIIEDAVMNLFSLLKSWRRDLALELNAYSPSDREHWQQHCFVGGPGEDGPAEEIHDPKHGFEHGRQVKPPEPAAIYRFLIDNYVIHRHSLGPETLIGLPKVTAVTKFTIRRQFRCQFPPKAASRLFSSFPRLETLVWEPW</sequence>
<evidence type="ECO:0008006" key="3">
    <source>
        <dbReference type="Google" id="ProtNLM"/>
    </source>
</evidence>
<evidence type="ECO:0000313" key="1">
    <source>
        <dbReference type="EMBL" id="EEU38367.1"/>
    </source>
</evidence>
<dbReference type="EMBL" id="GG698918">
    <property type="protein sequence ID" value="EEU38367.1"/>
    <property type="molecule type" value="Genomic_DNA"/>
</dbReference>
<dbReference type="eggNOG" id="ENOG502SM97">
    <property type="taxonomic scope" value="Eukaryota"/>
</dbReference>
<dbReference type="OMA" id="WISTHEC"/>
<dbReference type="KEGG" id="nhe:NECHADRAFT_28177"/>
<dbReference type="OrthoDB" id="3728558at2759"/>